<keyword evidence="1" id="KW-0472">Membrane</keyword>
<keyword evidence="1" id="KW-1133">Transmembrane helix</keyword>
<dbReference type="Proteomes" id="UP000076842">
    <property type="component" value="Unassembled WGS sequence"/>
</dbReference>
<dbReference type="AlphaFoldDB" id="A0A165ISI2"/>
<keyword evidence="1" id="KW-0812">Transmembrane</keyword>
<evidence type="ECO:0000313" key="3">
    <source>
        <dbReference type="Proteomes" id="UP000076842"/>
    </source>
</evidence>
<gene>
    <name evidence="2" type="ORF">CALCODRAFT_506553</name>
</gene>
<dbReference type="InParanoid" id="A0A165ISI2"/>
<feature type="transmembrane region" description="Helical" evidence="1">
    <location>
        <begin position="78"/>
        <end position="98"/>
    </location>
</feature>
<protein>
    <submittedName>
        <fullName evidence="2">Uncharacterized protein</fullName>
    </submittedName>
</protein>
<sequence length="378" mass="41549">MPAVNNTSIAQNVKIAEAAANLIHASSVSHASIRPRSISKLRTGSKKRKLADGKLGSTPTAVIDDESLLFVWVLICKCYVYFMYLSILAALDLLWGFIFDHDEDMASFDSIDKFTLAPVFRSLRAASYRPGWESFVMANGDRIRHNIQSYVDLDLSAFVMLTPSMVLAVDAAWFREKKIAYKKLKNIGVDPSSTGKNSHRGLDLSKPDGKVTDRRPIYTVDAIPSAYLGSRGYLRKAVDDRIVSSFIVDGWKDGSDHSAHKLRIALGATLTIDYLKAAASSLPSADKISSALRQDKPKDIISQFEGWCDSCVFYYLVDKNAGTTNVPYALKELDSIPFRGMGSTVGSAFAGTTVLYDGLNVEFGMVFPLFKARLSHAS</sequence>
<evidence type="ECO:0000256" key="1">
    <source>
        <dbReference type="SAM" id="Phobius"/>
    </source>
</evidence>
<dbReference type="EMBL" id="KV423927">
    <property type="protein sequence ID" value="KZT60922.1"/>
    <property type="molecule type" value="Genomic_DNA"/>
</dbReference>
<evidence type="ECO:0000313" key="2">
    <source>
        <dbReference type="EMBL" id="KZT60922.1"/>
    </source>
</evidence>
<reference evidence="2 3" key="1">
    <citation type="journal article" date="2016" name="Mol. Biol. Evol.">
        <title>Comparative Genomics of Early-Diverging Mushroom-Forming Fungi Provides Insights into the Origins of Lignocellulose Decay Capabilities.</title>
        <authorList>
            <person name="Nagy L.G."/>
            <person name="Riley R."/>
            <person name="Tritt A."/>
            <person name="Adam C."/>
            <person name="Daum C."/>
            <person name="Floudas D."/>
            <person name="Sun H."/>
            <person name="Yadav J.S."/>
            <person name="Pangilinan J."/>
            <person name="Larsson K.H."/>
            <person name="Matsuura K."/>
            <person name="Barry K."/>
            <person name="Labutti K."/>
            <person name="Kuo R."/>
            <person name="Ohm R.A."/>
            <person name="Bhattacharya S.S."/>
            <person name="Shirouzu T."/>
            <person name="Yoshinaga Y."/>
            <person name="Martin F.M."/>
            <person name="Grigoriev I.V."/>
            <person name="Hibbett D.S."/>
        </authorList>
    </citation>
    <scope>NUCLEOTIDE SEQUENCE [LARGE SCALE GENOMIC DNA]</scope>
    <source>
        <strain evidence="2 3">HHB12733</strain>
    </source>
</reference>
<organism evidence="2 3">
    <name type="scientific">Calocera cornea HHB12733</name>
    <dbReference type="NCBI Taxonomy" id="1353952"/>
    <lineage>
        <taxon>Eukaryota</taxon>
        <taxon>Fungi</taxon>
        <taxon>Dikarya</taxon>
        <taxon>Basidiomycota</taxon>
        <taxon>Agaricomycotina</taxon>
        <taxon>Dacrymycetes</taxon>
        <taxon>Dacrymycetales</taxon>
        <taxon>Dacrymycetaceae</taxon>
        <taxon>Calocera</taxon>
    </lineage>
</organism>
<accession>A0A165ISI2</accession>
<keyword evidence="3" id="KW-1185">Reference proteome</keyword>
<name>A0A165ISI2_9BASI</name>
<proteinExistence type="predicted"/>